<feature type="transmembrane region" description="Helical" evidence="6">
    <location>
        <begin position="160"/>
        <end position="179"/>
    </location>
</feature>
<dbReference type="PROSITE" id="PS50267">
    <property type="entry name" value="NA_NEUROTRAN_SYMP_3"/>
    <property type="match status" value="1"/>
</dbReference>
<feature type="transmembrane region" description="Helical" evidence="6">
    <location>
        <begin position="71"/>
        <end position="92"/>
    </location>
</feature>
<feature type="transmembrane region" description="Helical" evidence="6">
    <location>
        <begin position="288"/>
        <end position="318"/>
    </location>
</feature>
<comment type="subcellular location">
    <subcellularLocation>
        <location evidence="1">Membrane</location>
        <topology evidence="1">Multi-pass membrane protein</topology>
    </subcellularLocation>
</comment>
<evidence type="ECO:0000313" key="7">
    <source>
        <dbReference type="EMBL" id="SUZ87277.1"/>
    </source>
</evidence>
<keyword evidence="3 6" id="KW-0812">Transmembrane</keyword>
<evidence type="ECO:0000256" key="6">
    <source>
        <dbReference type="SAM" id="Phobius"/>
    </source>
</evidence>
<gene>
    <name evidence="7" type="ORF">METZ01_LOCUS40131</name>
</gene>
<keyword evidence="5 6" id="KW-0472">Membrane</keyword>
<feature type="transmembrane region" description="Helical" evidence="6">
    <location>
        <begin position="424"/>
        <end position="445"/>
    </location>
</feature>
<accession>A0A381RBR4</accession>
<sequence>MAAAGSAVGLGNIWKFPYIAGENGGAAFLFIYLICILMIGLPILNVEILLGRTTQKNPVGAFKALHGDSHWKYVGGLGVLASFTILSFYSIVGGWSVAYTFEALRGTFHSFETPQVAAEFFNLKNSNPAWVVGYHTIFFAMIVVIILSGIKAGIEKASKFLMPVLFIILMVLVFQGLMLPDSDKGMSFLFNPDWSKINAKTFLLALGHAFFTLSLGMGAMMTYGSYLSDKDDVVNASYLVAFLDTLIAILAGVAIFTVVFSSGYDPTAGPGLVFHVLPPLLAQLPGGYIFALLFFLLLTIAAVTSAISILEVSVAYLVDEMRYSRKKATLTMGVLVYFAAIPCALSFNVLQDVTILVQGKAFTFFDTADYLASNILLPLGGFFIAIFAGYVWGVDEVVKNLLKGNSESVYFGNTILESSSSKKVFGLLIRYLSPILIFLVFLYQFGWI</sequence>
<feature type="transmembrane region" description="Helical" evidence="6">
    <location>
        <begin position="199"/>
        <end position="226"/>
    </location>
</feature>
<dbReference type="InterPro" id="IPR047218">
    <property type="entry name" value="YocR/YhdH-like"/>
</dbReference>
<feature type="transmembrane region" description="Helical" evidence="6">
    <location>
        <begin position="26"/>
        <end position="50"/>
    </location>
</feature>
<dbReference type="AlphaFoldDB" id="A0A381RBR4"/>
<dbReference type="InterPro" id="IPR000175">
    <property type="entry name" value="Na/ntran_symport"/>
</dbReference>
<evidence type="ECO:0000256" key="5">
    <source>
        <dbReference type="ARBA" id="ARBA00023136"/>
    </source>
</evidence>
<keyword evidence="4 6" id="KW-1133">Transmembrane helix</keyword>
<keyword evidence="2" id="KW-0813">Transport</keyword>
<name>A0A381RBR4_9ZZZZ</name>
<evidence type="ECO:0008006" key="8">
    <source>
        <dbReference type="Google" id="ProtNLM"/>
    </source>
</evidence>
<feature type="transmembrane region" description="Helical" evidence="6">
    <location>
        <begin position="238"/>
        <end position="260"/>
    </location>
</feature>
<protein>
    <recommendedName>
        <fullName evidence="8">Transporter</fullName>
    </recommendedName>
</protein>
<dbReference type="InterPro" id="IPR037272">
    <property type="entry name" value="SNS_sf"/>
</dbReference>
<dbReference type="CDD" id="cd10336">
    <property type="entry name" value="SLC6sbd_Tyt1-Like"/>
    <property type="match status" value="1"/>
</dbReference>
<feature type="transmembrane region" description="Helical" evidence="6">
    <location>
        <begin position="330"/>
        <end position="350"/>
    </location>
</feature>
<evidence type="ECO:0000256" key="1">
    <source>
        <dbReference type="ARBA" id="ARBA00004141"/>
    </source>
</evidence>
<dbReference type="EMBL" id="UINC01001716">
    <property type="protein sequence ID" value="SUZ87277.1"/>
    <property type="molecule type" value="Genomic_DNA"/>
</dbReference>
<feature type="transmembrane region" description="Helical" evidence="6">
    <location>
        <begin position="129"/>
        <end position="148"/>
    </location>
</feature>
<dbReference type="PRINTS" id="PR00176">
    <property type="entry name" value="NANEUSMPORT"/>
</dbReference>
<dbReference type="PANTHER" id="PTHR42948">
    <property type="entry name" value="TRANSPORTER"/>
    <property type="match status" value="1"/>
</dbReference>
<evidence type="ECO:0000256" key="2">
    <source>
        <dbReference type="ARBA" id="ARBA00022448"/>
    </source>
</evidence>
<evidence type="ECO:0000256" key="4">
    <source>
        <dbReference type="ARBA" id="ARBA00022989"/>
    </source>
</evidence>
<organism evidence="7">
    <name type="scientific">marine metagenome</name>
    <dbReference type="NCBI Taxonomy" id="408172"/>
    <lineage>
        <taxon>unclassified sequences</taxon>
        <taxon>metagenomes</taxon>
        <taxon>ecological metagenomes</taxon>
    </lineage>
</organism>
<reference evidence="7" key="1">
    <citation type="submission" date="2018-05" db="EMBL/GenBank/DDBJ databases">
        <authorList>
            <person name="Lanie J.A."/>
            <person name="Ng W.-L."/>
            <person name="Kazmierczak K.M."/>
            <person name="Andrzejewski T.M."/>
            <person name="Davidsen T.M."/>
            <person name="Wayne K.J."/>
            <person name="Tettelin H."/>
            <person name="Glass J.I."/>
            <person name="Rusch D."/>
            <person name="Podicherti R."/>
            <person name="Tsui H.-C.T."/>
            <person name="Winkler M.E."/>
        </authorList>
    </citation>
    <scope>NUCLEOTIDE SEQUENCE</scope>
</reference>
<dbReference type="GO" id="GO:0016020">
    <property type="term" value="C:membrane"/>
    <property type="evidence" value="ECO:0007669"/>
    <property type="project" value="UniProtKB-SubCell"/>
</dbReference>
<dbReference type="PROSITE" id="PS00610">
    <property type="entry name" value="NA_NEUROTRAN_SYMP_1"/>
    <property type="match status" value="1"/>
</dbReference>
<dbReference type="PANTHER" id="PTHR42948:SF1">
    <property type="entry name" value="TRANSPORTER"/>
    <property type="match status" value="1"/>
</dbReference>
<dbReference type="Pfam" id="PF00209">
    <property type="entry name" value="SNF"/>
    <property type="match status" value="2"/>
</dbReference>
<dbReference type="NCBIfam" id="NF037979">
    <property type="entry name" value="Na_transp"/>
    <property type="match status" value="1"/>
</dbReference>
<proteinExistence type="predicted"/>
<feature type="transmembrane region" description="Helical" evidence="6">
    <location>
        <begin position="370"/>
        <end position="393"/>
    </location>
</feature>
<dbReference type="SUPFAM" id="SSF161070">
    <property type="entry name" value="SNF-like"/>
    <property type="match status" value="1"/>
</dbReference>
<evidence type="ECO:0000256" key="3">
    <source>
        <dbReference type="ARBA" id="ARBA00022692"/>
    </source>
</evidence>